<reference evidence="7" key="1">
    <citation type="submission" date="2022-10" db="EMBL/GenBank/DDBJ databases">
        <title>The complete genomes of actinobacterial strains from the NBC collection.</title>
        <authorList>
            <person name="Joergensen T.S."/>
            <person name="Alvarez Arevalo M."/>
            <person name="Sterndorff E.B."/>
            <person name="Faurdal D."/>
            <person name="Vuksanovic O."/>
            <person name="Mourched A.-S."/>
            <person name="Charusanti P."/>
            <person name="Shaw S."/>
            <person name="Blin K."/>
            <person name="Weber T."/>
        </authorList>
    </citation>
    <scope>NUCLEOTIDE SEQUENCE</scope>
    <source>
        <strain evidence="7">NBC_01432</strain>
    </source>
</reference>
<dbReference type="InterPro" id="IPR037094">
    <property type="entry name" value="Glyco_hydro_38_cen_sf"/>
</dbReference>
<evidence type="ECO:0000256" key="2">
    <source>
        <dbReference type="ARBA" id="ARBA00022723"/>
    </source>
</evidence>
<dbReference type="InterPro" id="IPR000602">
    <property type="entry name" value="Glyco_hydro_38_N"/>
</dbReference>
<comment type="similarity">
    <text evidence="1">Belongs to the glycosyl hydrolase 38 family.</text>
</comment>
<dbReference type="Pfam" id="PF09261">
    <property type="entry name" value="Alpha-mann_mid"/>
    <property type="match status" value="1"/>
</dbReference>
<evidence type="ECO:0000259" key="6">
    <source>
        <dbReference type="SMART" id="SM00872"/>
    </source>
</evidence>
<dbReference type="SMART" id="SM00872">
    <property type="entry name" value="Alpha-mann_mid"/>
    <property type="match status" value="1"/>
</dbReference>
<dbReference type="PANTHER" id="PTHR46017:SF1">
    <property type="entry name" value="ALPHA-MANNOSIDASE 2C1"/>
    <property type="match status" value="1"/>
</dbReference>
<keyword evidence="2" id="KW-0479">Metal-binding</keyword>
<dbReference type="InterPro" id="IPR054723">
    <property type="entry name" value="Ams1-like_N"/>
</dbReference>
<feature type="domain" description="Glycoside hydrolase family 38 central" evidence="6">
    <location>
        <begin position="531"/>
        <end position="609"/>
    </location>
</feature>
<keyword evidence="4" id="KW-0326">Glycosidase</keyword>
<evidence type="ECO:0000256" key="1">
    <source>
        <dbReference type="ARBA" id="ARBA00009792"/>
    </source>
</evidence>
<dbReference type="RefSeq" id="WP_329081657.1">
    <property type="nucleotide sequence ID" value="NZ_CP109495.1"/>
</dbReference>
<evidence type="ECO:0000256" key="5">
    <source>
        <dbReference type="SAM" id="MobiDB-lite"/>
    </source>
</evidence>
<dbReference type="EMBL" id="CP109495">
    <property type="protein sequence ID" value="WUX56742.1"/>
    <property type="molecule type" value="Genomic_DNA"/>
</dbReference>
<dbReference type="CDD" id="cd10789">
    <property type="entry name" value="GH38N_AMII_ER_cytosolic"/>
    <property type="match status" value="1"/>
</dbReference>
<dbReference type="Gene3D" id="1.20.1270.50">
    <property type="entry name" value="Glycoside hydrolase family 38, central domain"/>
    <property type="match status" value="1"/>
</dbReference>
<evidence type="ECO:0000313" key="7">
    <source>
        <dbReference type="EMBL" id="WUX56742.1"/>
    </source>
</evidence>
<feature type="compositionally biased region" description="Basic and acidic residues" evidence="5">
    <location>
        <begin position="464"/>
        <end position="486"/>
    </location>
</feature>
<keyword evidence="8" id="KW-1185">Reference proteome</keyword>
<protein>
    <submittedName>
        <fullName evidence="7">Glycosyl hydrolase-related protein</fullName>
    </submittedName>
</protein>
<dbReference type="InterPro" id="IPR041147">
    <property type="entry name" value="GH38_C"/>
</dbReference>
<proteinExistence type="inferred from homology"/>
<dbReference type="SUPFAM" id="SSF74650">
    <property type="entry name" value="Galactose mutarotase-like"/>
    <property type="match status" value="1"/>
</dbReference>
<dbReference type="InterPro" id="IPR015341">
    <property type="entry name" value="Glyco_hydro_38_cen"/>
</dbReference>
<dbReference type="InterPro" id="IPR027291">
    <property type="entry name" value="Glyco_hydro_38_N_sf"/>
</dbReference>
<dbReference type="GO" id="GO:0016787">
    <property type="term" value="F:hydrolase activity"/>
    <property type="evidence" value="ECO:0007669"/>
    <property type="project" value="UniProtKB-KW"/>
</dbReference>
<evidence type="ECO:0000313" key="8">
    <source>
        <dbReference type="Proteomes" id="UP001432209"/>
    </source>
</evidence>
<name>A0ABZ2ADG0_STRNV</name>
<gene>
    <name evidence="7" type="ORF">OG442_37320</name>
</gene>
<organism evidence="7 8">
    <name type="scientific">Streptomyces niveus</name>
    <name type="common">Streptomyces spheroides</name>
    <dbReference type="NCBI Taxonomy" id="193462"/>
    <lineage>
        <taxon>Bacteria</taxon>
        <taxon>Bacillati</taxon>
        <taxon>Actinomycetota</taxon>
        <taxon>Actinomycetes</taxon>
        <taxon>Kitasatosporales</taxon>
        <taxon>Streptomycetaceae</taxon>
        <taxon>Streptomyces</taxon>
    </lineage>
</organism>
<dbReference type="PANTHER" id="PTHR46017">
    <property type="entry name" value="ALPHA-MANNOSIDASE 2C1"/>
    <property type="match status" value="1"/>
</dbReference>
<keyword evidence="3 7" id="KW-0378">Hydrolase</keyword>
<evidence type="ECO:0000256" key="4">
    <source>
        <dbReference type="ARBA" id="ARBA00023295"/>
    </source>
</evidence>
<dbReference type="Pfam" id="PF07748">
    <property type="entry name" value="Glyco_hydro_38C"/>
    <property type="match status" value="1"/>
</dbReference>
<evidence type="ECO:0000256" key="3">
    <source>
        <dbReference type="ARBA" id="ARBA00022801"/>
    </source>
</evidence>
<dbReference type="Proteomes" id="UP001432209">
    <property type="component" value="Chromosome"/>
</dbReference>
<dbReference type="InterPro" id="IPR028995">
    <property type="entry name" value="Glyco_hydro_57/38_cen_sf"/>
</dbReference>
<dbReference type="InterPro" id="IPR011682">
    <property type="entry name" value="Glyco_hydro_38_C"/>
</dbReference>
<dbReference type="Pfam" id="PF22907">
    <property type="entry name" value="Ams1-like_1st"/>
    <property type="match status" value="1"/>
</dbReference>
<dbReference type="SUPFAM" id="SSF88713">
    <property type="entry name" value="Glycoside hydrolase/deacetylase"/>
    <property type="match status" value="1"/>
</dbReference>
<dbReference type="Pfam" id="PF17677">
    <property type="entry name" value="Glyco_hydro38C2"/>
    <property type="match status" value="1"/>
</dbReference>
<dbReference type="Gene3D" id="2.60.40.2220">
    <property type="match status" value="1"/>
</dbReference>
<dbReference type="Gene3D" id="2.70.98.30">
    <property type="entry name" value="Golgi alpha-mannosidase II, domain 4"/>
    <property type="match status" value="1"/>
</dbReference>
<dbReference type="InterPro" id="IPR011330">
    <property type="entry name" value="Glyco_hydro/deAcase_b/a-brl"/>
</dbReference>
<accession>A0ABZ2ADG0</accession>
<dbReference type="Gene3D" id="3.20.110.10">
    <property type="entry name" value="Glycoside hydrolase 38, N terminal domain"/>
    <property type="match status" value="1"/>
</dbReference>
<feature type="region of interest" description="Disordered" evidence="5">
    <location>
        <begin position="447"/>
        <end position="486"/>
    </location>
</feature>
<dbReference type="SUPFAM" id="SSF88688">
    <property type="entry name" value="Families 57/38 glycoside transferase middle domain"/>
    <property type="match status" value="1"/>
</dbReference>
<dbReference type="InterPro" id="IPR011013">
    <property type="entry name" value="Gal_mutarotase_sf_dom"/>
</dbReference>
<dbReference type="Pfam" id="PF01074">
    <property type="entry name" value="Glyco_hydro_38N"/>
    <property type="match status" value="1"/>
</dbReference>
<sequence>MHDRRKSGEARTAHFLDHRLRPALYTARLPMEVGAWHIPGEPVPVDVALRAGYAPFVVGERWGGGPWSTSWFRFTAEVPERWAGRRVEAVIDLGGGRAEGLVHDEHGTPLQGLYPHDQAVTVAPQARGGEPVRLLVEAAANPVIDAATGAGAHFGDPVTAGDEPLHQLLRADLAIRDENIWQLIHDIDVLHSLMRALPAELPRRHEILRALDRAVDAVDPRDIPGTAAGARDVLAPALARRAYDSAHTVAAVGHARSGSARLRPMRESVRASARAFSSMAALSEEYPESVFAAPQAQRHAWMKDQHPHVFERIRKAVARGNWAPVGGMWVEPDANLPGGESLARQFTLGRRFYREELGVECDGVWLPGPGGMSAALPQLAVLAGARWLLGHTPAEHDTNSLPHHTFWWEGPDGSRILTHCPPAGPRHAALTGPELADAVAAYADKGGGSRSLMPFGRRPGAADGTDHHRTDHDDADHEGAGPTRETLERARRLADLEGSPRVGIQHPAHFFRDALEEYPHAPVWRGELSTQTHHGSYTSQARTKRGNRRSESLLREAELWSATAAVRDGVPYPYEELDALWKRVLLHQSRDILSGGAIAWVHEEAEQTYRTVHRRLEGLIRRAAGGPDGATVLNAGPRARREVVVLDQDGLTGAGVADAGQPLSDGRLAVLAEAPALGRGPAGLPLGGTAPVSVTAADPARGGGHLLDNGLLRIHVDAAGLVRSALDLTADREAIAPGGTGNLLQLHRDDPALWSATGLDAPRRDAHGGTHRDLDAASSVEVTDSGPLLARIRVERGTGRSTITQWLTLTAGSRALSIDTDVDWREQDTLLKAAWPLDVHAENSRAEIQYGHAERPTHENTGWDAARYEQWAHRWIQVGEHGWGVAVASDASYGYDVSRHTRADHGTTTLVRLSLLRAAHSPDPHADRGPQHFRHTLRPGADVADAISEGYALNLPLRAGTAAGPAEPLVSVDDPAVVVEAVKLADDRSGDVVVRLYESRGGRARTTLTAGFPVTAVRETDLLEDTLTVHAHTGRSVALTLRPCQILTLRLVRGAGPKEVPGV</sequence>